<dbReference type="Proteomes" id="UP001183202">
    <property type="component" value="Unassembled WGS sequence"/>
</dbReference>
<comment type="caution">
    <text evidence="3">The sequence shown here is derived from an EMBL/GenBank/DDBJ whole genome shotgun (WGS) entry which is preliminary data.</text>
</comment>
<dbReference type="InterPro" id="IPR036390">
    <property type="entry name" value="WH_DNA-bd_sf"/>
</dbReference>
<dbReference type="PANTHER" id="PTHR33164:SF43">
    <property type="entry name" value="HTH-TYPE TRANSCRIPTIONAL REPRESSOR YETL"/>
    <property type="match status" value="1"/>
</dbReference>
<gene>
    <name evidence="3" type="ORF">RM445_00990</name>
</gene>
<proteinExistence type="predicted"/>
<name>A0ABU2N4V8_9PSEU</name>
<keyword evidence="4" id="KW-1185">Reference proteome</keyword>
<organism evidence="3 4">
    <name type="scientific">Pseudonocardia charpentierae</name>
    <dbReference type="NCBI Taxonomy" id="3075545"/>
    <lineage>
        <taxon>Bacteria</taxon>
        <taxon>Bacillati</taxon>
        <taxon>Actinomycetota</taxon>
        <taxon>Actinomycetes</taxon>
        <taxon>Pseudonocardiales</taxon>
        <taxon>Pseudonocardiaceae</taxon>
        <taxon>Pseudonocardia</taxon>
    </lineage>
</organism>
<dbReference type="EMBL" id="JAVREJ010000001">
    <property type="protein sequence ID" value="MDT0348098.1"/>
    <property type="molecule type" value="Genomic_DNA"/>
</dbReference>
<dbReference type="Pfam" id="PF01047">
    <property type="entry name" value="MarR"/>
    <property type="match status" value="1"/>
</dbReference>
<feature type="compositionally biased region" description="Basic and acidic residues" evidence="1">
    <location>
        <begin position="150"/>
        <end position="170"/>
    </location>
</feature>
<reference evidence="4" key="1">
    <citation type="submission" date="2023-07" db="EMBL/GenBank/DDBJ databases">
        <title>30 novel species of actinomycetes from the DSMZ collection.</title>
        <authorList>
            <person name="Nouioui I."/>
        </authorList>
    </citation>
    <scope>NUCLEOTIDE SEQUENCE [LARGE SCALE GENOMIC DNA]</scope>
    <source>
        <strain evidence="4">DSM 45834</strain>
    </source>
</reference>
<dbReference type="InterPro" id="IPR036388">
    <property type="entry name" value="WH-like_DNA-bd_sf"/>
</dbReference>
<dbReference type="PRINTS" id="PR00598">
    <property type="entry name" value="HTHMARR"/>
</dbReference>
<accession>A0ABU2N4V8</accession>
<protein>
    <submittedName>
        <fullName evidence="3">MarR family transcriptional regulator</fullName>
    </submittedName>
</protein>
<dbReference type="PROSITE" id="PS50995">
    <property type="entry name" value="HTH_MARR_2"/>
    <property type="match status" value="1"/>
</dbReference>
<feature type="domain" description="HTH marR-type" evidence="2">
    <location>
        <begin position="1"/>
        <end position="136"/>
    </location>
</feature>
<dbReference type="InterPro" id="IPR000835">
    <property type="entry name" value="HTH_MarR-typ"/>
</dbReference>
<dbReference type="SUPFAM" id="SSF46785">
    <property type="entry name" value="Winged helix' DNA-binding domain"/>
    <property type="match status" value="1"/>
</dbReference>
<evidence type="ECO:0000313" key="3">
    <source>
        <dbReference type="EMBL" id="MDT0348098.1"/>
    </source>
</evidence>
<dbReference type="InterPro" id="IPR039422">
    <property type="entry name" value="MarR/SlyA-like"/>
</dbReference>
<evidence type="ECO:0000256" key="1">
    <source>
        <dbReference type="SAM" id="MobiDB-lite"/>
    </source>
</evidence>
<dbReference type="PANTHER" id="PTHR33164">
    <property type="entry name" value="TRANSCRIPTIONAL REGULATOR, MARR FAMILY"/>
    <property type="match status" value="1"/>
</dbReference>
<evidence type="ECO:0000259" key="2">
    <source>
        <dbReference type="PROSITE" id="PS50995"/>
    </source>
</evidence>
<feature type="region of interest" description="Disordered" evidence="1">
    <location>
        <begin position="138"/>
        <end position="170"/>
    </location>
</feature>
<dbReference type="Gene3D" id="1.10.10.10">
    <property type="entry name" value="Winged helix-like DNA-binding domain superfamily/Winged helix DNA-binding domain"/>
    <property type="match status" value="1"/>
</dbReference>
<evidence type="ECO:0000313" key="4">
    <source>
        <dbReference type="Proteomes" id="UP001183202"/>
    </source>
</evidence>
<dbReference type="SMART" id="SM00347">
    <property type="entry name" value="HTH_MARR"/>
    <property type="match status" value="1"/>
</dbReference>
<sequence length="170" mass="19302">MLAWASLHFAYREMSKLVDERLRTEAECSLSDMDVLNELACTPDHRLQMLDLADRLGVTRGGLTRIIDRLVERGWVGRDRPEHNRREVYAVITDDGARVVHQARVVYIRLLMDTLGTHLDDAALDEVATSMRKLHEALRDRQGEAASRPRTAEPRFAEQTRRGADEAAGP</sequence>